<keyword evidence="10" id="KW-1185">Reference proteome</keyword>
<feature type="domain" description="HTH myb-type" evidence="8">
    <location>
        <begin position="933"/>
        <end position="979"/>
    </location>
</feature>
<feature type="compositionally biased region" description="Polar residues" evidence="5">
    <location>
        <begin position="1412"/>
        <end position="1423"/>
    </location>
</feature>
<comment type="caution">
    <text evidence="9">The sequence shown here is derived from an EMBL/GenBank/DDBJ whole genome shotgun (WGS) entry which is preliminary data.</text>
</comment>
<evidence type="ECO:0000313" key="9">
    <source>
        <dbReference type="EMBL" id="KAJ9611231.1"/>
    </source>
</evidence>
<feature type="compositionally biased region" description="Basic and acidic residues" evidence="5">
    <location>
        <begin position="1299"/>
        <end position="1310"/>
    </location>
</feature>
<evidence type="ECO:0000256" key="4">
    <source>
        <dbReference type="PROSITE-ProRule" id="PRU00042"/>
    </source>
</evidence>
<comment type="subcellular location">
    <subcellularLocation>
        <location evidence="1">Nucleus</location>
    </subcellularLocation>
</comment>
<feature type="region of interest" description="Disordered" evidence="5">
    <location>
        <begin position="1"/>
        <end position="212"/>
    </location>
</feature>
<feature type="compositionally biased region" description="Polar residues" evidence="5">
    <location>
        <begin position="1437"/>
        <end position="1451"/>
    </location>
</feature>
<feature type="compositionally biased region" description="Basic and acidic residues" evidence="5">
    <location>
        <begin position="130"/>
        <end position="142"/>
    </location>
</feature>
<keyword evidence="4" id="KW-0863">Zinc-finger</keyword>
<feature type="compositionally biased region" description="Basic and acidic residues" evidence="5">
    <location>
        <begin position="1146"/>
        <end position="1158"/>
    </location>
</feature>
<feature type="compositionally biased region" description="Acidic residues" evidence="5">
    <location>
        <begin position="1289"/>
        <end position="1298"/>
    </location>
</feature>
<dbReference type="InterPro" id="IPR013087">
    <property type="entry name" value="Znf_C2H2_type"/>
</dbReference>
<feature type="compositionally biased region" description="Low complexity" evidence="5">
    <location>
        <begin position="1379"/>
        <end position="1393"/>
    </location>
</feature>
<name>A0AA38XD33_9EURO</name>
<dbReference type="Proteomes" id="UP001172673">
    <property type="component" value="Unassembled WGS sequence"/>
</dbReference>
<evidence type="ECO:0000256" key="5">
    <source>
        <dbReference type="SAM" id="MobiDB-lite"/>
    </source>
</evidence>
<dbReference type="GO" id="GO:0000978">
    <property type="term" value="F:RNA polymerase II cis-regulatory region sequence-specific DNA binding"/>
    <property type="evidence" value="ECO:0007669"/>
    <property type="project" value="TreeGrafter"/>
</dbReference>
<dbReference type="SMART" id="SM00355">
    <property type="entry name" value="ZnF_C2H2"/>
    <property type="match status" value="4"/>
</dbReference>
<feature type="compositionally biased region" description="Polar residues" evidence="5">
    <location>
        <begin position="1177"/>
        <end position="1198"/>
    </location>
</feature>
<feature type="domain" description="C2H2-type" evidence="7">
    <location>
        <begin position="783"/>
        <end position="810"/>
    </location>
</feature>
<evidence type="ECO:0000256" key="3">
    <source>
        <dbReference type="ARBA" id="ARBA00023242"/>
    </source>
</evidence>
<accession>A0AA38XD33</accession>
<feature type="compositionally biased region" description="Acidic residues" evidence="5">
    <location>
        <begin position="1327"/>
        <end position="1356"/>
    </location>
</feature>
<gene>
    <name evidence="9" type="ORF">H2200_004414</name>
</gene>
<feature type="domain" description="C2H2-type" evidence="7">
    <location>
        <begin position="354"/>
        <end position="381"/>
    </location>
</feature>
<feature type="compositionally biased region" description="Basic residues" evidence="5">
    <location>
        <begin position="760"/>
        <end position="773"/>
    </location>
</feature>
<feature type="compositionally biased region" description="Polar residues" evidence="5">
    <location>
        <begin position="606"/>
        <end position="627"/>
    </location>
</feature>
<reference evidence="9" key="1">
    <citation type="submission" date="2022-10" db="EMBL/GenBank/DDBJ databases">
        <title>Culturing micro-colonial fungi from biological soil crusts in the Mojave desert and describing Neophaeococcomyces mojavensis, and introducing the new genera and species Taxawa tesnikishii.</title>
        <authorList>
            <person name="Kurbessoian T."/>
            <person name="Stajich J.E."/>
        </authorList>
    </citation>
    <scope>NUCLEOTIDE SEQUENCE</scope>
    <source>
        <strain evidence="9">TK_41</strain>
    </source>
</reference>
<keyword evidence="4" id="KW-0479">Metal-binding</keyword>
<dbReference type="PROSITE" id="PS00028">
    <property type="entry name" value="ZINC_FINGER_C2H2_1"/>
    <property type="match status" value="2"/>
</dbReference>
<keyword evidence="4" id="KW-0862">Zinc</keyword>
<feature type="region of interest" description="Disordered" evidence="5">
    <location>
        <begin position="397"/>
        <end position="779"/>
    </location>
</feature>
<evidence type="ECO:0000256" key="1">
    <source>
        <dbReference type="ARBA" id="ARBA00004123"/>
    </source>
</evidence>
<dbReference type="Pfam" id="PF13921">
    <property type="entry name" value="Myb_DNA-bind_6"/>
    <property type="match status" value="1"/>
</dbReference>
<dbReference type="SUPFAM" id="SSF46689">
    <property type="entry name" value="Homeodomain-like"/>
    <property type="match status" value="2"/>
</dbReference>
<feature type="compositionally biased region" description="Basic and acidic residues" evidence="5">
    <location>
        <begin position="26"/>
        <end position="41"/>
    </location>
</feature>
<feature type="compositionally biased region" description="Acidic residues" evidence="5">
    <location>
        <begin position="1364"/>
        <end position="1378"/>
    </location>
</feature>
<dbReference type="InterPro" id="IPR036236">
    <property type="entry name" value="Znf_C2H2_sf"/>
</dbReference>
<feature type="compositionally biased region" description="Acidic residues" evidence="5">
    <location>
        <begin position="723"/>
        <end position="737"/>
    </location>
</feature>
<keyword evidence="3" id="KW-0539">Nucleus</keyword>
<dbReference type="PANTHER" id="PTHR46380">
    <property type="entry name" value="CYCLIN-D-BINDING MYB-LIKE TRANSCRIPTION FACTOR 1"/>
    <property type="match status" value="1"/>
</dbReference>
<dbReference type="CDD" id="cd00167">
    <property type="entry name" value="SANT"/>
    <property type="match status" value="2"/>
</dbReference>
<dbReference type="PANTHER" id="PTHR46380:SF2">
    <property type="entry name" value="CYCLIN-D-BINDING MYB-LIKE TRANSCRIPTION FACTOR 1"/>
    <property type="match status" value="1"/>
</dbReference>
<evidence type="ECO:0000259" key="7">
    <source>
        <dbReference type="PROSITE" id="PS50157"/>
    </source>
</evidence>
<dbReference type="GO" id="GO:0005634">
    <property type="term" value="C:nucleus"/>
    <property type="evidence" value="ECO:0007669"/>
    <property type="project" value="UniProtKB-SubCell"/>
</dbReference>
<feature type="compositionally biased region" description="Acidic residues" evidence="5">
    <location>
        <begin position="16"/>
        <end position="25"/>
    </location>
</feature>
<feature type="compositionally biased region" description="Acidic residues" evidence="5">
    <location>
        <begin position="414"/>
        <end position="426"/>
    </location>
</feature>
<feature type="compositionally biased region" description="Polar residues" evidence="5">
    <location>
        <begin position="170"/>
        <end position="180"/>
    </location>
</feature>
<feature type="compositionally biased region" description="Low complexity" evidence="5">
    <location>
        <begin position="101"/>
        <end position="112"/>
    </location>
</feature>
<feature type="compositionally biased region" description="Acidic residues" evidence="5">
    <location>
        <begin position="1394"/>
        <end position="1405"/>
    </location>
</feature>
<dbReference type="PROSITE" id="PS51294">
    <property type="entry name" value="HTH_MYB"/>
    <property type="match status" value="1"/>
</dbReference>
<feature type="compositionally biased region" description="Acidic residues" evidence="5">
    <location>
        <begin position="1266"/>
        <end position="1279"/>
    </location>
</feature>
<dbReference type="GO" id="GO:0008270">
    <property type="term" value="F:zinc ion binding"/>
    <property type="evidence" value="ECO:0007669"/>
    <property type="project" value="UniProtKB-KW"/>
</dbReference>
<feature type="domain" description="C2H2-type" evidence="7">
    <location>
        <begin position="323"/>
        <end position="355"/>
    </location>
</feature>
<feature type="compositionally biased region" description="Polar residues" evidence="5">
    <location>
        <begin position="428"/>
        <end position="438"/>
    </location>
</feature>
<feature type="domain" description="C2H2-type" evidence="7">
    <location>
        <begin position="812"/>
        <end position="836"/>
    </location>
</feature>
<sequence length="1470" mass="162204">MGNTQSQEGDPVEAGTEVDPDDQEFDLSKIPDDRESAERDAIPQVETDLRPAASPANDSDGTQDMARRTNQEASLGQAQSQKRGGSKKGGKKNKRRNRKTASNNIADSAAASETLTRQSPAAQSSADALEDSRPLKETEPETYHIYATSDQSDVEAGRIRTKTPLRNGFTAVNRSSQKSPTRVRRIAANEAEDEDEDAPVVRGRSPEPDAPVEALGNLASIAEPQPPVAVLDPQSSTKVPEPRVNDQGRFLCPFADIYRCTTTLAHRKGAMRHAKGHLKNSALATEPAIANTTSPQETTAAPEQAFAGTSGMPASKINSDGRFPCPFAEAEGCLKTFSDRKGAVQHAKIHTNENVCFVCNKKLSRQDKLLKHMKQHSGTEIAIATNANAQETLEQIEDASEPDMKPDEPAAETNNEDAVEPEDGDSTEFATPQGTSPLQDEKQQGSVEKVLRGAQDVVDSEMVDAKAEEEASENAFEAQSTTPPSVFDEEETIVKETPMLTGKLKKRKRAEDDDAQPSQPEPKRTGKRRKASPSSPPTSVPSNDVARPETPKASSLTAAARRGQLTDKIIPRLQSRQGSMDGWAQKFTAGSGLKHPSFNPTPPRPNTQNIQVVIPRTSQGGPSGTNSKRQRRAALDGAVDTDPADSQADSEQEPTRKKSRKATYATSKGKNRAEPGVEYSTPAKDATTNGDDDSEAGSSDVEETSPVNIATSVAKRTFPRQDSEEEVAQEDDQDSDFDVTRAPESEDEAGPATRPVKSARPTKRTRIGNKPRKSKLDDSADRVECIRCHKSFASEDSLRKHQEKPSAHVGLLKCQRCSEEFYATAALARHEKDTGHGKGNGSQGRIGAFSQNEVNKLNRWRHQFCEYHNITEFDFNEMMTDTLERGQAANWRWTFVKRAEFLKEYVNVLPSRNKRSMLRYRERNFQNLEGMKNWTAEDDSELVRLQKELGSKWSEISRRLGRNVDAVSQRWRHKLRYGDVETGEWSRAEDVKFRNILNDLRGEEDGDDVQDHQIPWNKVSEQMGTRSAQQCSNHYRAMHSKKQRGKWVKIDALEKKDGSSRILTPSKMELRLSGKQGRRSSRKGLSEKYIQDDDDDGDDEEEEAAEDEVGETEVEEKEASEDEDDEADAEEAVEQPESEVEDNDEDKSGESSEHEDTSSRPTRNRNPLPAKTPGKTLRSSQLFEQTQANTSALKPSQNSRKRKGQPSQDRPSPNIPIQRRRGGVRSPLEELPISPTGKLEDRDEDVDEVDKQEDGSSQELRAIAEASEEREESEAEGDEVDQKLSTRDSDDDDDDDDESTKSDSDDEKSANAKVEASDDEASVKNESDEEEEAVDGESEEVKQEEEDEDDGDEEQSADVKVAESTDDEETQSAEEDVVVPESPSASPSPSDSGSDSDSDSDDDSDAAAPEEQTTSSFMASINESAKRANIKKVRSGGQMQNQRQNNTQSQALKGRADQIGRGRGRPRKRN</sequence>
<feature type="compositionally biased region" description="Polar residues" evidence="5">
    <location>
        <begin position="113"/>
        <end position="126"/>
    </location>
</feature>
<dbReference type="EMBL" id="JAPDRK010000006">
    <property type="protein sequence ID" value="KAJ9611231.1"/>
    <property type="molecule type" value="Genomic_DNA"/>
</dbReference>
<feature type="compositionally biased region" description="Acidic residues" evidence="5">
    <location>
        <begin position="1092"/>
        <end position="1145"/>
    </location>
</feature>
<feature type="compositionally biased region" description="Acidic residues" evidence="5">
    <location>
        <begin position="690"/>
        <end position="703"/>
    </location>
</feature>
<feature type="region of interest" description="Disordered" evidence="5">
    <location>
        <begin position="1058"/>
        <end position="1470"/>
    </location>
</feature>
<evidence type="ECO:0000259" key="6">
    <source>
        <dbReference type="PROSITE" id="PS50090"/>
    </source>
</evidence>
<protein>
    <submittedName>
        <fullName evidence="9">Uncharacterized protein</fullName>
    </submittedName>
</protein>
<dbReference type="SUPFAM" id="SSF57667">
    <property type="entry name" value="beta-beta-alpha zinc fingers"/>
    <property type="match status" value="1"/>
</dbReference>
<feature type="compositionally biased region" description="Basic residues" evidence="5">
    <location>
        <begin position="84"/>
        <end position="99"/>
    </location>
</feature>
<evidence type="ECO:0000256" key="2">
    <source>
        <dbReference type="ARBA" id="ARBA00023125"/>
    </source>
</evidence>
<feature type="compositionally biased region" description="Acidic residues" evidence="5">
    <location>
        <begin position="1242"/>
        <end position="1251"/>
    </location>
</feature>
<dbReference type="InterPro" id="IPR017930">
    <property type="entry name" value="Myb_dom"/>
</dbReference>
<dbReference type="InterPro" id="IPR001005">
    <property type="entry name" value="SANT/Myb"/>
</dbReference>
<organism evidence="9 10">
    <name type="scientific">Cladophialophora chaetospira</name>
    <dbReference type="NCBI Taxonomy" id="386627"/>
    <lineage>
        <taxon>Eukaryota</taxon>
        <taxon>Fungi</taxon>
        <taxon>Dikarya</taxon>
        <taxon>Ascomycota</taxon>
        <taxon>Pezizomycotina</taxon>
        <taxon>Eurotiomycetes</taxon>
        <taxon>Chaetothyriomycetidae</taxon>
        <taxon>Chaetothyriales</taxon>
        <taxon>Herpotrichiellaceae</taxon>
        <taxon>Cladophialophora</taxon>
    </lineage>
</organism>
<dbReference type="PROSITE" id="PS50157">
    <property type="entry name" value="ZINC_FINGER_C2H2_2"/>
    <property type="match status" value="4"/>
</dbReference>
<dbReference type="InterPro" id="IPR051651">
    <property type="entry name" value="DMTF1_DNA-bind_reg"/>
</dbReference>
<dbReference type="InterPro" id="IPR009057">
    <property type="entry name" value="Homeodomain-like_sf"/>
</dbReference>
<dbReference type="GO" id="GO:0000981">
    <property type="term" value="F:DNA-binding transcription factor activity, RNA polymerase II-specific"/>
    <property type="evidence" value="ECO:0007669"/>
    <property type="project" value="TreeGrafter"/>
</dbReference>
<feature type="domain" description="Myb-like" evidence="6">
    <location>
        <begin position="933"/>
        <end position="975"/>
    </location>
</feature>
<evidence type="ECO:0000313" key="10">
    <source>
        <dbReference type="Proteomes" id="UP001172673"/>
    </source>
</evidence>
<dbReference type="PROSITE" id="PS50090">
    <property type="entry name" value="MYB_LIKE"/>
    <property type="match status" value="2"/>
</dbReference>
<proteinExistence type="predicted"/>
<dbReference type="Gene3D" id="3.30.160.60">
    <property type="entry name" value="Classic Zinc Finger"/>
    <property type="match status" value="2"/>
</dbReference>
<evidence type="ECO:0000259" key="8">
    <source>
        <dbReference type="PROSITE" id="PS51294"/>
    </source>
</evidence>
<dbReference type="Gene3D" id="1.10.10.60">
    <property type="entry name" value="Homeodomain-like"/>
    <property type="match status" value="2"/>
</dbReference>
<keyword evidence="2" id="KW-0238">DNA-binding</keyword>
<dbReference type="SMART" id="SM00717">
    <property type="entry name" value="SANT"/>
    <property type="match status" value="2"/>
</dbReference>
<feature type="domain" description="Myb-like" evidence="6">
    <location>
        <begin position="977"/>
        <end position="1039"/>
    </location>
</feature>